<proteinExistence type="predicted"/>
<dbReference type="PANTHER" id="PTHR23501">
    <property type="entry name" value="MAJOR FACILITATOR SUPERFAMILY"/>
    <property type="match status" value="1"/>
</dbReference>
<feature type="signal peptide" evidence="8">
    <location>
        <begin position="1"/>
        <end position="15"/>
    </location>
</feature>
<evidence type="ECO:0000256" key="3">
    <source>
        <dbReference type="ARBA" id="ARBA00022692"/>
    </source>
</evidence>
<evidence type="ECO:0000256" key="8">
    <source>
        <dbReference type="SAM" id="SignalP"/>
    </source>
</evidence>
<evidence type="ECO:0000256" key="5">
    <source>
        <dbReference type="ARBA" id="ARBA00023136"/>
    </source>
</evidence>
<name>A0A2T2PC92_CORCC</name>
<evidence type="ECO:0000256" key="2">
    <source>
        <dbReference type="ARBA" id="ARBA00022448"/>
    </source>
</evidence>
<evidence type="ECO:0000256" key="7">
    <source>
        <dbReference type="SAM" id="MobiDB-lite"/>
    </source>
</evidence>
<feature type="chain" id="PRO_5015785095" evidence="8">
    <location>
        <begin position="16"/>
        <end position="235"/>
    </location>
</feature>
<dbReference type="GO" id="GO:0022857">
    <property type="term" value="F:transmembrane transporter activity"/>
    <property type="evidence" value="ECO:0007669"/>
    <property type="project" value="TreeGrafter"/>
</dbReference>
<evidence type="ECO:0000313" key="9">
    <source>
        <dbReference type="EMBL" id="PSN75272.1"/>
    </source>
</evidence>
<dbReference type="GO" id="GO:0005886">
    <property type="term" value="C:plasma membrane"/>
    <property type="evidence" value="ECO:0007669"/>
    <property type="project" value="TreeGrafter"/>
</dbReference>
<keyword evidence="5" id="KW-0472">Membrane</keyword>
<dbReference type="PANTHER" id="PTHR23501:SF187">
    <property type="entry name" value="MAJOR FACILITATOR SUPERFAMILY (MFS) PROFILE DOMAIN-CONTAINING PROTEIN"/>
    <property type="match status" value="1"/>
</dbReference>
<feature type="compositionally biased region" description="Basic and acidic residues" evidence="7">
    <location>
        <begin position="201"/>
        <end position="212"/>
    </location>
</feature>
<comment type="subcellular location">
    <subcellularLocation>
        <location evidence="1">Membrane</location>
        <topology evidence="1">Multi-pass membrane protein</topology>
    </subcellularLocation>
</comment>
<gene>
    <name evidence="9" type="ORF">BS50DRAFT_581978</name>
</gene>
<keyword evidence="4" id="KW-1133">Transmembrane helix</keyword>
<dbReference type="EMBL" id="KZ678128">
    <property type="protein sequence ID" value="PSN75272.1"/>
    <property type="molecule type" value="Genomic_DNA"/>
</dbReference>
<dbReference type="Proteomes" id="UP000240883">
    <property type="component" value="Unassembled WGS sequence"/>
</dbReference>
<feature type="compositionally biased region" description="Polar residues" evidence="7">
    <location>
        <begin position="215"/>
        <end position="235"/>
    </location>
</feature>
<evidence type="ECO:0000256" key="1">
    <source>
        <dbReference type="ARBA" id="ARBA00004141"/>
    </source>
</evidence>
<sequence>MGVLLLVNLLHSVADILLSKFGRYRRLHAIRFTLSNLGSSLNVLLTENTHAGVWAILQIIDALGRSIILPTTLPAILASLAEEDVATATGVQCMRSFGYIRGITIPGITFNNRFDANCLRVLDPIVRNTLLGGRAYELATGGFIILLSASVKKEVVELYIDALKVVWLVAMGFGVTSFVAVVMEKGVPLRTELDNQYGPEFQEKSTDAERRASKSGVNTWSPENFANNLSYKTKK</sequence>
<evidence type="ECO:0000256" key="4">
    <source>
        <dbReference type="ARBA" id="ARBA00022989"/>
    </source>
</evidence>
<protein>
    <submittedName>
        <fullName evidence="9">Uncharacterized protein</fullName>
    </submittedName>
</protein>
<evidence type="ECO:0000313" key="10">
    <source>
        <dbReference type="Proteomes" id="UP000240883"/>
    </source>
</evidence>
<keyword evidence="10" id="KW-1185">Reference proteome</keyword>
<keyword evidence="8" id="KW-0732">Signal</keyword>
<evidence type="ECO:0000256" key="6">
    <source>
        <dbReference type="ARBA" id="ARBA00023180"/>
    </source>
</evidence>
<keyword evidence="6" id="KW-0325">Glycoprotein</keyword>
<dbReference type="AlphaFoldDB" id="A0A2T2PC92"/>
<dbReference type="OrthoDB" id="10021397at2759"/>
<keyword evidence="3" id="KW-0812">Transmembrane</keyword>
<organism evidence="9 10">
    <name type="scientific">Corynespora cassiicola Philippines</name>
    <dbReference type="NCBI Taxonomy" id="1448308"/>
    <lineage>
        <taxon>Eukaryota</taxon>
        <taxon>Fungi</taxon>
        <taxon>Dikarya</taxon>
        <taxon>Ascomycota</taxon>
        <taxon>Pezizomycotina</taxon>
        <taxon>Dothideomycetes</taxon>
        <taxon>Pleosporomycetidae</taxon>
        <taxon>Pleosporales</taxon>
        <taxon>Corynesporascaceae</taxon>
        <taxon>Corynespora</taxon>
    </lineage>
</organism>
<accession>A0A2T2PC92</accession>
<keyword evidence="2" id="KW-0813">Transport</keyword>
<feature type="region of interest" description="Disordered" evidence="7">
    <location>
        <begin position="198"/>
        <end position="235"/>
    </location>
</feature>
<reference evidence="9 10" key="1">
    <citation type="journal article" date="2018" name="Front. Microbiol.">
        <title>Genome-Wide Analysis of Corynespora cassiicola Leaf Fall Disease Putative Effectors.</title>
        <authorList>
            <person name="Lopez D."/>
            <person name="Ribeiro S."/>
            <person name="Label P."/>
            <person name="Fumanal B."/>
            <person name="Venisse J.S."/>
            <person name="Kohler A."/>
            <person name="de Oliveira R.R."/>
            <person name="Labutti K."/>
            <person name="Lipzen A."/>
            <person name="Lail K."/>
            <person name="Bauer D."/>
            <person name="Ohm R.A."/>
            <person name="Barry K.W."/>
            <person name="Spatafora J."/>
            <person name="Grigoriev I.V."/>
            <person name="Martin F.M."/>
            <person name="Pujade-Renaud V."/>
        </authorList>
    </citation>
    <scope>NUCLEOTIDE SEQUENCE [LARGE SCALE GENOMIC DNA]</scope>
    <source>
        <strain evidence="9 10">Philippines</strain>
    </source>
</reference>